<reference evidence="2" key="1">
    <citation type="submission" date="2015-04" db="EMBL/GenBank/DDBJ databases">
        <authorList>
            <consortium name="Pathogen Informatics"/>
        </authorList>
    </citation>
    <scope>NUCLEOTIDE SEQUENCE [LARGE SCALE GENOMIC DNA]</scope>
    <source>
        <strain evidence="2">8A</strain>
    </source>
</reference>
<feature type="transmembrane region" description="Helical" evidence="1">
    <location>
        <begin position="338"/>
        <end position="356"/>
    </location>
</feature>
<dbReference type="VEuPathDB" id="PlasmoDB:PGAL8A_00046700"/>
<sequence>MSLIIPVTNKNLISKEFRKKLIVKILIEKIFKIKNENKYINCIPFYDFIFYKYARCFSLEDCFKLFFLQNIDFCFNMKLIRHICTTINNSSIFNILMFKNEFIINHIYKCNILKYKCYFINEYYNFIYNILLLCSINLCSPNIFKRIYDQQKQMKLKNLNNFYNHNKYIILYNLKNENNKIRDINLFIKLYKCFSSNNIYPFSFLNKYFYYSFYISPFKIITRNIIYNNIFNGKSCFSFNLELYKNITYLKFHEICQVLFYLSKGNLFFYYESFLNTYFYILVNYIFNLIYNNFNNIFTCLNVENNFIKKEENIDNLIMSFINYLSSSYIIKNISKKIPSVLLCIYIFSTLFHLLYKYQFPYFNLTNFSKINNNSINFILLNQKDIYLSNLSFIKKYILLLYIINDLLPLIRSKVIYNKEKYNEQINKITIEFERSVLQNNIKKNKLESQCSVNYINQDKMDDKCHTDKIEISENFINKNVKLFLNELFSKKKKNIFNYVQLPFLKLLYYKIFIYSTYNKNEDFINRKKSALEKEIFQEIQNYICKKNSNYICLNNNSNGNIFFTVDIEIYKKKK</sequence>
<dbReference type="AlphaFoldDB" id="A0A1J1H008"/>
<dbReference type="GeneID" id="39728992"/>
<proteinExistence type="predicted"/>
<name>A0A1J1H008_PLAGA</name>
<evidence type="ECO:0000313" key="3">
    <source>
        <dbReference type="Proteomes" id="UP000220797"/>
    </source>
</evidence>
<keyword evidence="1" id="KW-0472">Membrane</keyword>
<keyword evidence="3" id="KW-1185">Reference proteome</keyword>
<comment type="caution">
    <text evidence="2">The sequence shown here is derived from an EMBL/GenBank/DDBJ whole genome shotgun (WGS) entry which is preliminary data.</text>
</comment>
<dbReference type="OMA" id="KNKFFNC"/>
<dbReference type="EMBL" id="CVMV01000132">
    <property type="protein sequence ID" value="CRG98036.1"/>
    <property type="molecule type" value="Genomic_DNA"/>
</dbReference>
<evidence type="ECO:0000313" key="2">
    <source>
        <dbReference type="EMBL" id="CRG98036.1"/>
    </source>
</evidence>
<dbReference type="Proteomes" id="UP000220797">
    <property type="component" value="Unassembled WGS sequence"/>
</dbReference>
<gene>
    <name evidence="2" type="ORF">PGAL8A_00046700</name>
</gene>
<protein>
    <submittedName>
        <fullName evidence="2">Uncharacterized protein</fullName>
    </submittedName>
</protein>
<organism evidence="2 3">
    <name type="scientific">Plasmodium gallinaceum</name>
    <dbReference type="NCBI Taxonomy" id="5849"/>
    <lineage>
        <taxon>Eukaryota</taxon>
        <taxon>Sar</taxon>
        <taxon>Alveolata</taxon>
        <taxon>Apicomplexa</taxon>
        <taxon>Aconoidasida</taxon>
        <taxon>Haemosporida</taxon>
        <taxon>Plasmodiidae</taxon>
        <taxon>Plasmodium</taxon>
        <taxon>Plasmodium (Haemamoeba)</taxon>
    </lineage>
</organism>
<keyword evidence="1" id="KW-1133">Transmembrane helix</keyword>
<evidence type="ECO:0000256" key="1">
    <source>
        <dbReference type="SAM" id="Phobius"/>
    </source>
</evidence>
<accession>A0A1J1H008</accession>
<dbReference type="OrthoDB" id="372124at2759"/>
<dbReference type="RefSeq" id="XP_028530833.1">
    <property type="nucleotide sequence ID" value="XM_028674485.1"/>
</dbReference>
<keyword evidence="1" id="KW-0812">Transmembrane</keyword>